<feature type="domain" description="DUF155" evidence="4">
    <location>
        <begin position="429"/>
        <end position="645"/>
    </location>
</feature>
<dbReference type="GO" id="GO:0005739">
    <property type="term" value="C:mitochondrion"/>
    <property type="evidence" value="ECO:0007669"/>
    <property type="project" value="UniProtKB-ARBA"/>
</dbReference>
<dbReference type="PANTHER" id="PTHR16255:SF4">
    <property type="entry name" value="SPORULATION PROTEIN RMD8"/>
    <property type="match status" value="1"/>
</dbReference>
<protein>
    <recommendedName>
        <fullName evidence="4">DUF155 domain-containing protein</fullName>
    </recommendedName>
</protein>
<name>A0A1E4U1F4_PACTA</name>
<accession>A0A1E4U1F4</accession>
<dbReference type="EMBL" id="KV454011">
    <property type="protein sequence ID" value="ODV97822.1"/>
    <property type="molecule type" value="Genomic_DNA"/>
</dbReference>
<keyword evidence="6" id="KW-1185">Reference proteome</keyword>
<dbReference type="Proteomes" id="UP000094236">
    <property type="component" value="Unassembled WGS sequence"/>
</dbReference>
<feature type="transmembrane region" description="Helical" evidence="3">
    <location>
        <begin position="673"/>
        <end position="695"/>
    </location>
</feature>
<feature type="region of interest" description="Disordered" evidence="2">
    <location>
        <begin position="464"/>
        <end position="491"/>
    </location>
</feature>
<feature type="region of interest" description="Disordered" evidence="2">
    <location>
        <begin position="1"/>
        <end position="40"/>
    </location>
</feature>
<sequence>MSSSNSESKKQLQNDIIARQKKQNKRPTAKRSPSILVTDVRHNLNTAQRSSAPFAGHKYNSAQKKTDGANKLNKISVSNIISDISDIPSARKRQEPPNYGSIVNSMQTGTRRLTKRNIPTLSQPLPSRTSKTSQKLVLIPYDEDENQYYEEPPHPQFAPQPQVAIDPKRLRSYQRSRAENMTKEQRADEYSRVTAYLIAQGMNLKLTSHFLKKNHLVLPRLYDEVLYVPYSLPLLPGPNGYRVQSNNSAKVLNSKKLMENFIDNSELKDHHFEYFSGVDASGNDNLVLNENSDISKFNQNTNRPIDLGKSDLMNSGNNNNNNGNDFDNNNNGGFDPSEPQFFPSPNNSPSNEFHPPPSSSSSHDSQIVQDNNKDNGDGENSEIHDVGNLSIESSENGESDSSGSGNGNGNGNNDNNSQKLPDLTKHAELFIFNYGVVVFWNFSEIHEKNILADLAFAKLDPHEITDEDDDYDDDEEEDNENDNENDGADGSEEEMLSLLRKPIHEQDIETEEFHFEYRKEISTPRIYNDMITLKSGDHLIKLTISHSIAQSTKLCYYESRMSHILSSISKLPKMLALTGKLETIKTRKKLLTKTARLIQLRNEINLISNVLDTPEFFWSFEPSLHPLYNAIRDYLEIDQRVEVLNDRCQIFLDFFDVISDSIAETNMNRITKMIIYVLLVMIVVSCVEILIRYLIIKRDHLKF</sequence>
<dbReference type="InterPro" id="IPR003734">
    <property type="entry name" value="DUF155"/>
</dbReference>
<gene>
    <name evidence="5" type="ORF">PACTADRAFT_47673</name>
</gene>
<dbReference type="Pfam" id="PF02582">
    <property type="entry name" value="DUF155"/>
    <property type="match status" value="1"/>
</dbReference>
<dbReference type="AlphaFoldDB" id="A0A1E4U1F4"/>
<evidence type="ECO:0000313" key="5">
    <source>
        <dbReference type="EMBL" id="ODV97822.1"/>
    </source>
</evidence>
<dbReference type="PANTHER" id="PTHR16255">
    <property type="entry name" value="REQUIRED FOR MEIOTIC NUCLEAR DIVISION PROTEIN 1 HOMOLOG"/>
    <property type="match status" value="1"/>
</dbReference>
<organism evidence="5 6">
    <name type="scientific">Pachysolen tannophilus NRRL Y-2460</name>
    <dbReference type="NCBI Taxonomy" id="669874"/>
    <lineage>
        <taxon>Eukaryota</taxon>
        <taxon>Fungi</taxon>
        <taxon>Dikarya</taxon>
        <taxon>Ascomycota</taxon>
        <taxon>Saccharomycotina</taxon>
        <taxon>Pichiomycetes</taxon>
        <taxon>Pachysolenaceae</taxon>
        <taxon>Pachysolen</taxon>
    </lineage>
</organism>
<dbReference type="InterPro" id="IPR051624">
    <property type="entry name" value="RMD1/Sad1-interacting"/>
</dbReference>
<evidence type="ECO:0000256" key="3">
    <source>
        <dbReference type="SAM" id="Phobius"/>
    </source>
</evidence>
<evidence type="ECO:0000259" key="4">
    <source>
        <dbReference type="Pfam" id="PF02582"/>
    </source>
</evidence>
<evidence type="ECO:0000256" key="1">
    <source>
        <dbReference type="ARBA" id="ARBA00008306"/>
    </source>
</evidence>
<comment type="similarity">
    <text evidence="1">Belongs to the RMD1/sif2 family.</text>
</comment>
<evidence type="ECO:0000256" key="2">
    <source>
        <dbReference type="SAM" id="MobiDB-lite"/>
    </source>
</evidence>
<feature type="compositionally biased region" description="Low complexity" evidence="2">
    <location>
        <begin position="392"/>
        <end position="403"/>
    </location>
</feature>
<dbReference type="OrthoDB" id="18302at2759"/>
<feature type="compositionally biased region" description="Basic residues" evidence="2">
    <location>
        <begin position="19"/>
        <end position="29"/>
    </location>
</feature>
<feature type="compositionally biased region" description="Basic and acidic residues" evidence="2">
    <location>
        <begin position="371"/>
        <end position="385"/>
    </location>
</feature>
<feature type="compositionally biased region" description="Acidic residues" evidence="2">
    <location>
        <begin position="465"/>
        <end position="491"/>
    </location>
</feature>
<feature type="compositionally biased region" description="Low complexity" evidence="2">
    <location>
        <begin position="316"/>
        <end position="366"/>
    </location>
</feature>
<keyword evidence="3" id="KW-0812">Transmembrane</keyword>
<keyword evidence="3" id="KW-0472">Membrane</keyword>
<feature type="region of interest" description="Disordered" evidence="2">
    <location>
        <begin position="295"/>
        <end position="420"/>
    </location>
</feature>
<keyword evidence="3" id="KW-1133">Transmembrane helix</keyword>
<proteinExistence type="inferred from homology"/>
<reference evidence="6" key="1">
    <citation type="submission" date="2016-05" db="EMBL/GenBank/DDBJ databases">
        <title>Comparative genomics of biotechnologically important yeasts.</title>
        <authorList>
            <consortium name="DOE Joint Genome Institute"/>
            <person name="Riley R."/>
            <person name="Haridas S."/>
            <person name="Wolfe K.H."/>
            <person name="Lopes M.R."/>
            <person name="Hittinger C.T."/>
            <person name="Goker M."/>
            <person name="Salamov A."/>
            <person name="Wisecaver J."/>
            <person name="Long T.M."/>
            <person name="Aerts A.L."/>
            <person name="Barry K."/>
            <person name="Choi C."/>
            <person name="Clum A."/>
            <person name="Coughlan A.Y."/>
            <person name="Deshpande S."/>
            <person name="Douglass A.P."/>
            <person name="Hanson S.J."/>
            <person name="Klenk H.-P."/>
            <person name="Labutti K."/>
            <person name="Lapidus A."/>
            <person name="Lindquist E."/>
            <person name="Lipzen A."/>
            <person name="Meier-Kolthoff J.P."/>
            <person name="Ohm R.A."/>
            <person name="Otillar R.P."/>
            <person name="Pangilinan J."/>
            <person name="Peng Y."/>
            <person name="Rokas A."/>
            <person name="Rosa C.A."/>
            <person name="Scheuner C."/>
            <person name="Sibirny A.A."/>
            <person name="Slot J.C."/>
            <person name="Stielow J.B."/>
            <person name="Sun H."/>
            <person name="Kurtzman C.P."/>
            <person name="Blackwell M."/>
            <person name="Grigoriev I.V."/>
            <person name="Jeffries T.W."/>
        </authorList>
    </citation>
    <scope>NUCLEOTIDE SEQUENCE [LARGE SCALE GENOMIC DNA]</scope>
    <source>
        <strain evidence="6">NRRL Y-2460</strain>
    </source>
</reference>
<evidence type="ECO:0000313" key="6">
    <source>
        <dbReference type="Proteomes" id="UP000094236"/>
    </source>
</evidence>